<accession>A0ABP9Q4L1</accession>
<dbReference type="PROSITE" id="PS51257">
    <property type="entry name" value="PROKAR_LIPOPROTEIN"/>
    <property type="match status" value="1"/>
</dbReference>
<gene>
    <name evidence="3" type="ORF">GCM10023340_36650</name>
</gene>
<sequence>MTTVRTRPRSASRTLVAIAASAALLLGATACGDGDDGEAQASDPAGTDPSQPQDDASADVPAPPEVPAAPGPVSSDGLAMVMDTGDGPELCLGAIAESYPPQCSGPAITGWSWADQQGVFEKQGATRWGQFAVTGTWDGETFGVTEATPAALYDPMGAPTGEGPGDLPEPAERLSDTELQRIAEEVGADLPGAQGAYVERGHVLATVTYDDGTLQAWADEAYGAGVVVVTGALLDA</sequence>
<reference evidence="4" key="1">
    <citation type="journal article" date="2019" name="Int. J. Syst. Evol. Microbiol.">
        <title>The Global Catalogue of Microorganisms (GCM) 10K type strain sequencing project: providing services to taxonomists for standard genome sequencing and annotation.</title>
        <authorList>
            <consortium name="The Broad Institute Genomics Platform"/>
            <consortium name="The Broad Institute Genome Sequencing Center for Infectious Disease"/>
            <person name="Wu L."/>
            <person name="Ma J."/>
        </authorList>
    </citation>
    <scope>NUCLEOTIDE SEQUENCE [LARGE SCALE GENOMIC DNA]</scope>
    <source>
        <strain evidence="4">JCM 18459</strain>
    </source>
</reference>
<proteinExistence type="predicted"/>
<evidence type="ECO:0000256" key="2">
    <source>
        <dbReference type="SAM" id="SignalP"/>
    </source>
</evidence>
<organism evidence="3 4">
    <name type="scientific">Nocardioides marinquilinus</name>
    <dbReference type="NCBI Taxonomy" id="1210400"/>
    <lineage>
        <taxon>Bacteria</taxon>
        <taxon>Bacillati</taxon>
        <taxon>Actinomycetota</taxon>
        <taxon>Actinomycetes</taxon>
        <taxon>Propionibacteriales</taxon>
        <taxon>Nocardioidaceae</taxon>
        <taxon>Nocardioides</taxon>
    </lineage>
</organism>
<protein>
    <submittedName>
        <fullName evidence="3">Uncharacterized protein</fullName>
    </submittedName>
</protein>
<keyword evidence="4" id="KW-1185">Reference proteome</keyword>
<feature type="compositionally biased region" description="Pro residues" evidence="1">
    <location>
        <begin position="61"/>
        <end position="70"/>
    </location>
</feature>
<evidence type="ECO:0000313" key="4">
    <source>
        <dbReference type="Proteomes" id="UP001500221"/>
    </source>
</evidence>
<evidence type="ECO:0000256" key="1">
    <source>
        <dbReference type="SAM" id="MobiDB-lite"/>
    </source>
</evidence>
<feature type="chain" id="PRO_5045517348" evidence="2">
    <location>
        <begin position="33"/>
        <end position="236"/>
    </location>
</feature>
<evidence type="ECO:0000313" key="3">
    <source>
        <dbReference type="EMBL" id="GAA5153931.1"/>
    </source>
</evidence>
<feature type="signal peptide" evidence="2">
    <location>
        <begin position="1"/>
        <end position="32"/>
    </location>
</feature>
<dbReference type="Proteomes" id="UP001500221">
    <property type="component" value="Unassembled WGS sequence"/>
</dbReference>
<dbReference type="EMBL" id="BAABKG010000005">
    <property type="protein sequence ID" value="GAA5153931.1"/>
    <property type="molecule type" value="Genomic_DNA"/>
</dbReference>
<comment type="caution">
    <text evidence="3">The sequence shown here is derived from an EMBL/GenBank/DDBJ whole genome shotgun (WGS) entry which is preliminary data.</text>
</comment>
<dbReference type="RefSeq" id="WP_345462056.1">
    <property type="nucleotide sequence ID" value="NZ_BAABKG010000005.1"/>
</dbReference>
<feature type="region of interest" description="Disordered" evidence="1">
    <location>
        <begin position="29"/>
        <end position="82"/>
    </location>
</feature>
<keyword evidence="2" id="KW-0732">Signal</keyword>
<name>A0ABP9Q4L1_9ACTN</name>